<organism evidence="2 3">
    <name type="scientific">Parasynechococcus marenigrum (strain WH8102)</name>
    <dbReference type="NCBI Taxonomy" id="84588"/>
    <lineage>
        <taxon>Bacteria</taxon>
        <taxon>Bacillati</taxon>
        <taxon>Cyanobacteriota</taxon>
        <taxon>Cyanophyceae</taxon>
        <taxon>Synechococcales</taxon>
        <taxon>Prochlorococcaceae</taxon>
        <taxon>Parasynechococcus</taxon>
        <taxon>Parasynechococcus marenigrum</taxon>
    </lineage>
</organism>
<evidence type="ECO:0000259" key="1">
    <source>
        <dbReference type="Pfam" id="PF07878"/>
    </source>
</evidence>
<reference evidence="2 3" key="1">
    <citation type="journal article" date="2003" name="Nature">
        <title>The genome of a motile marine Synechococcus.</title>
        <authorList>
            <person name="Palenik B."/>
            <person name="Brahamsha B."/>
            <person name="Larimer F."/>
            <person name="Land M."/>
            <person name="Hauser L."/>
            <person name="Chain P."/>
            <person name="Lamerdin J."/>
            <person name="Regala W."/>
            <person name="Allen E.A."/>
            <person name="McCarren J."/>
            <person name="Paulsen I."/>
            <person name="Dufresne A."/>
            <person name="Partensky F."/>
            <person name="Webb E."/>
            <person name="Waterbury J."/>
        </authorList>
    </citation>
    <scope>NUCLEOTIDE SEQUENCE [LARGE SCALE GENOMIC DNA]</scope>
    <source>
        <strain evidence="2 3">WH8102</strain>
    </source>
</reference>
<dbReference type="InterPro" id="IPR012869">
    <property type="entry name" value="RHH_5"/>
</dbReference>
<evidence type="ECO:0000313" key="3">
    <source>
        <dbReference type="Proteomes" id="UP000001422"/>
    </source>
</evidence>
<keyword evidence="3" id="KW-1185">Reference proteome</keyword>
<protein>
    <recommendedName>
        <fullName evidence="1">CopG-like ribbon-helix-helix domain-containing protein</fullName>
    </recommendedName>
</protein>
<dbReference type="EMBL" id="BX569691">
    <property type="protein sequence ID" value="CAE07281.1"/>
    <property type="molecule type" value="Genomic_DNA"/>
</dbReference>
<dbReference type="AlphaFoldDB" id="Q7U858"/>
<dbReference type="InterPro" id="IPR010985">
    <property type="entry name" value="Ribbon_hlx_hlx"/>
</dbReference>
<feature type="domain" description="CopG-like ribbon-helix-helix" evidence="1">
    <location>
        <begin position="33"/>
        <end position="75"/>
    </location>
</feature>
<dbReference type="KEGG" id="syw:SYNW0766"/>
<dbReference type="Proteomes" id="UP000001422">
    <property type="component" value="Chromosome"/>
</dbReference>
<dbReference type="SUPFAM" id="SSF47598">
    <property type="entry name" value="Ribbon-helix-helix"/>
    <property type="match status" value="1"/>
</dbReference>
<accession>Q7U858</accession>
<dbReference type="Pfam" id="PF07878">
    <property type="entry name" value="RHH_5"/>
    <property type="match status" value="1"/>
</dbReference>
<evidence type="ECO:0000313" key="2">
    <source>
        <dbReference type="EMBL" id="CAE07281.1"/>
    </source>
</evidence>
<proteinExistence type="predicted"/>
<gene>
    <name evidence="2" type="ordered locus">SYNW0766</name>
</gene>
<dbReference type="GO" id="GO:0006355">
    <property type="term" value="P:regulation of DNA-templated transcription"/>
    <property type="evidence" value="ECO:0007669"/>
    <property type="project" value="InterPro"/>
</dbReference>
<dbReference type="RefSeq" id="WP_011127631.1">
    <property type="nucleotide sequence ID" value="NC_005070.1"/>
</dbReference>
<name>Q7U858_PARMW</name>
<sequence>MPLLQDLVQELQQRLEGQAPAPSSAAVADASSSERINVTLPRGVMDELKRHALEEGRSCGNLAAYLVEEALRRHRPLH</sequence>
<dbReference type="eggNOG" id="ENOG5030T67">
    <property type="taxonomic scope" value="Bacteria"/>
</dbReference>
<dbReference type="HOGENOM" id="CLU_2620843_0_0_3"/>